<sequence length="144" mass="16193">MGEDTGMFRPCEGHGPLTRACVRPCENRCRFEIKQNSTWARDMDWCNHMACPHGRVPSSSKVKYSNVSYPVSLSDTGKGCYTTSDSDFQIESDNCLMFRGRICVPKNSKLIQKILHEAHSGCLSVHLGSTKMYNDLNQLYCSST</sequence>
<dbReference type="AlphaFoldDB" id="A0A5B6X2H5"/>
<evidence type="ECO:0000313" key="2">
    <source>
        <dbReference type="Proteomes" id="UP000325315"/>
    </source>
</evidence>
<accession>A0A5B6X2H5</accession>
<evidence type="ECO:0000313" key="1">
    <source>
        <dbReference type="EMBL" id="KAA3487504.1"/>
    </source>
</evidence>
<comment type="caution">
    <text evidence="1">The sequence shown here is derived from an EMBL/GenBank/DDBJ whole genome shotgun (WGS) entry which is preliminary data.</text>
</comment>
<dbReference type="OrthoDB" id="1002254at2759"/>
<protein>
    <submittedName>
        <fullName evidence="1">Integrase</fullName>
    </submittedName>
</protein>
<gene>
    <name evidence="1" type="ORF">EPI10_031324</name>
</gene>
<reference evidence="1" key="1">
    <citation type="submission" date="2019-08" db="EMBL/GenBank/DDBJ databases">
        <authorList>
            <person name="Liu F."/>
        </authorList>
    </citation>
    <scope>NUCLEOTIDE SEQUENCE [LARGE SCALE GENOMIC DNA]</scope>
    <source>
        <strain evidence="1">PA1801</strain>
        <tissue evidence="1">Leaf</tissue>
    </source>
</reference>
<organism evidence="1 2">
    <name type="scientific">Gossypium australe</name>
    <dbReference type="NCBI Taxonomy" id="47621"/>
    <lineage>
        <taxon>Eukaryota</taxon>
        <taxon>Viridiplantae</taxon>
        <taxon>Streptophyta</taxon>
        <taxon>Embryophyta</taxon>
        <taxon>Tracheophyta</taxon>
        <taxon>Spermatophyta</taxon>
        <taxon>Magnoliopsida</taxon>
        <taxon>eudicotyledons</taxon>
        <taxon>Gunneridae</taxon>
        <taxon>Pentapetalae</taxon>
        <taxon>rosids</taxon>
        <taxon>malvids</taxon>
        <taxon>Malvales</taxon>
        <taxon>Malvaceae</taxon>
        <taxon>Malvoideae</taxon>
        <taxon>Gossypium</taxon>
    </lineage>
</organism>
<name>A0A5B6X2H5_9ROSI</name>
<dbReference type="Proteomes" id="UP000325315">
    <property type="component" value="Unassembled WGS sequence"/>
</dbReference>
<dbReference type="Gene3D" id="1.10.340.70">
    <property type="match status" value="1"/>
</dbReference>
<dbReference type="EMBL" id="SMMG02000001">
    <property type="protein sequence ID" value="KAA3487504.1"/>
    <property type="molecule type" value="Genomic_DNA"/>
</dbReference>
<proteinExistence type="predicted"/>
<keyword evidence="2" id="KW-1185">Reference proteome</keyword>